<feature type="transmembrane region" description="Helical" evidence="2">
    <location>
        <begin position="85"/>
        <end position="104"/>
    </location>
</feature>
<dbReference type="InterPro" id="IPR042297">
    <property type="entry name" value="Antirestriction_sf"/>
</dbReference>
<keyword evidence="2" id="KW-0812">Transmembrane</keyword>
<reference evidence="3 4" key="1">
    <citation type="journal article" date="2015" name="Genome Announc.">
        <title>Draft Genome Sequence of Vibrio owensii Strain SH-14, Which Causes Shrimp Acute Hepatopancreatic Necrosis Disease.</title>
        <authorList>
            <person name="Liu L."/>
            <person name="Xiao J."/>
            <person name="Xia X."/>
            <person name="Pan Y."/>
            <person name="Yan S."/>
            <person name="Wang Y."/>
        </authorList>
    </citation>
    <scope>NUCLEOTIDE SEQUENCE [LARGE SCALE GENOMIC DNA]</scope>
    <source>
        <strain evidence="3 4">SH14</strain>
    </source>
</reference>
<keyword evidence="2" id="KW-0472">Membrane</keyword>
<evidence type="ECO:0000313" key="3">
    <source>
        <dbReference type="EMBL" id="QGH51179.1"/>
    </source>
</evidence>
<feature type="transmembrane region" description="Helical" evidence="2">
    <location>
        <begin position="48"/>
        <end position="65"/>
    </location>
</feature>
<accession>A0AAP9GJN6</accession>
<dbReference type="Proteomes" id="UP000390336">
    <property type="component" value="Plasmid pVHvo-R"/>
</dbReference>
<evidence type="ECO:0000313" key="4">
    <source>
        <dbReference type="Proteomes" id="UP000390336"/>
    </source>
</evidence>
<protein>
    <recommendedName>
        <fullName evidence="5">Antirestriction protein</fullName>
    </recommendedName>
</protein>
<organism evidence="3 4">
    <name type="scientific">Vibrio owensii</name>
    <dbReference type="NCBI Taxonomy" id="696485"/>
    <lineage>
        <taxon>Bacteria</taxon>
        <taxon>Pseudomonadati</taxon>
        <taxon>Pseudomonadota</taxon>
        <taxon>Gammaproteobacteria</taxon>
        <taxon>Vibrionales</taxon>
        <taxon>Vibrionaceae</taxon>
        <taxon>Vibrio</taxon>
    </lineage>
</organism>
<keyword evidence="3" id="KW-0614">Plasmid</keyword>
<proteinExistence type="inferred from homology"/>
<dbReference type="EMBL" id="CP045862">
    <property type="protein sequence ID" value="QGH51179.1"/>
    <property type="molecule type" value="Genomic_DNA"/>
</dbReference>
<dbReference type="InterPro" id="IPR004914">
    <property type="entry name" value="Antirestrict"/>
</dbReference>
<evidence type="ECO:0008006" key="5">
    <source>
        <dbReference type="Google" id="ProtNLM"/>
    </source>
</evidence>
<name>A0AAP9GJN6_9VIBR</name>
<gene>
    <name evidence="3" type="ORF">APZ19_29005</name>
</gene>
<dbReference type="RefSeq" id="WP_054824753.1">
    <property type="nucleotide sequence ID" value="NZ_CP045862.1"/>
</dbReference>
<dbReference type="AlphaFoldDB" id="A0AAP9GJN6"/>
<geneLocation type="plasmid" evidence="4">
    <name>pvhvo-r</name>
</geneLocation>
<dbReference type="Gene3D" id="3.30.70.3580">
    <property type="entry name" value="Antirestriction protein"/>
    <property type="match status" value="1"/>
</dbReference>
<keyword evidence="2" id="KW-1133">Transmembrane helix</keyword>
<dbReference type="Pfam" id="PF03230">
    <property type="entry name" value="Antirestrict"/>
    <property type="match status" value="1"/>
</dbReference>
<sequence length="140" mass="16372">MITASIIPKLERLTFYPSITKQYRFLKKMVNRFSGVYLKKYHRKGGRYWQFVLLDNGGLFAYPVMDEPVTFDNPNHRSSGVFSQEAAGICIWLIVLGLCAMVAFERGQFVEMGDFSHYQMRLMEYAKEHSEWNNIARVID</sequence>
<evidence type="ECO:0000256" key="2">
    <source>
        <dbReference type="SAM" id="Phobius"/>
    </source>
</evidence>
<evidence type="ECO:0000256" key="1">
    <source>
        <dbReference type="ARBA" id="ARBA00008618"/>
    </source>
</evidence>
<comment type="similarity">
    <text evidence="1">Belongs to the antirestriction protein family.</text>
</comment>